<dbReference type="PANTHER" id="PTHR11733:SF167">
    <property type="entry name" value="FI17812P1-RELATED"/>
    <property type="match status" value="1"/>
</dbReference>
<dbReference type="PANTHER" id="PTHR11733">
    <property type="entry name" value="ZINC METALLOPROTEASE FAMILY M13 NEPRILYSIN-RELATED"/>
    <property type="match status" value="1"/>
</dbReference>
<evidence type="ECO:0000256" key="5">
    <source>
        <dbReference type="ARBA" id="ARBA00022801"/>
    </source>
</evidence>
<accession>A0ABU9IXY0</accession>
<evidence type="ECO:0000256" key="7">
    <source>
        <dbReference type="ARBA" id="ARBA00023049"/>
    </source>
</evidence>
<keyword evidence="3" id="KW-0645">Protease</keyword>
<feature type="domain" description="Peptidase M13 C-terminal" evidence="9">
    <location>
        <begin position="489"/>
        <end position="688"/>
    </location>
</feature>
<evidence type="ECO:0000256" key="6">
    <source>
        <dbReference type="ARBA" id="ARBA00022833"/>
    </source>
</evidence>
<dbReference type="PRINTS" id="PR00786">
    <property type="entry name" value="NEPRILYSIN"/>
</dbReference>
<dbReference type="GO" id="GO:0016787">
    <property type="term" value="F:hydrolase activity"/>
    <property type="evidence" value="ECO:0007669"/>
    <property type="project" value="UniProtKB-KW"/>
</dbReference>
<evidence type="ECO:0000256" key="1">
    <source>
        <dbReference type="ARBA" id="ARBA00001947"/>
    </source>
</evidence>
<dbReference type="Proteomes" id="UP001459204">
    <property type="component" value="Unassembled WGS sequence"/>
</dbReference>
<sequence length="693" mass="76795">MTQGIRVLLLSAAVATAVAGCRQEQLPPSTQAPSVPYLLDPEKLAPLVEFDAAALDESREPCVDFDGYANGKWLAANAIPADKYAWGAWDMLIERSQSVQRQLAEQAAARPDAAGVDKIVADFWSSGMDEERLDALGIAPLRDELELVRTLSSPADIAGYLYRSAAQGRVRLFAFGPYPDFKDATVNMAYAEQGGLGMPDRSLYLDADKQAIRDAYLVYISRLLVLSGGTPDSAARQAGDVLSFETRLAKASKSREELARDVSLYYHPLSIAEAEKLTPNFSWTAFFRAQGIEPPAAFSLSVPAFHQEYDRMLADVPVQQWQHYLGFHVIHEAVPFLPEPFADAAADLLKVAAGVQEKSPRWKRVLREINRHVEEPMGQLYVQVAFPPESKARMESLVENLRTALKVRIEKLDWMSDETKHRAIAKWESFTPKIGYPDKWRDWDGLKTAPDAFLANMLAAKEFNHAWNLSKIGKPVDKDEWFTSPQTVNAFYDPQANEIVFPAAILQPPFFGLAADDALNYGGIGAVIGHEMTHGYDDQGSRFGPSGEFENWWAESDSIAYKARTRKLIEQFDAYEVGTGDRVNGNLTLSENIADLGGLATAYDAMKLATGDQADPMLDNLTREQRFFLGWATVWRNKYTPEYQKIQLVVDTHAPSSIRSIGAPSNLPAFAAAFSCKPGAPMARTGDQQVVIW</sequence>
<evidence type="ECO:0000256" key="2">
    <source>
        <dbReference type="ARBA" id="ARBA00007357"/>
    </source>
</evidence>
<dbReference type="Gene3D" id="3.40.390.10">
    <property type="entry name" value="Collagenase (Catalytic Domain)"/>
    <property type="match status" value="1"/>
</dbReference>
<evidence type="ECO:0000259" key="9">
    <source>
        <dbReference type="Pfam" id="PF01431"/>
    </source>
</evidence>
<dbReference type="SUPFAM" id="SSF55486">
    <property type="entry name" value="Metalloproteases ('zincins'), catalytic domain"/>
    <property type="match status" value="1"/>
</dbReference>
<comment type="similarity">
    <text evidence="2">Belongs to the peptidase M13 family.</text>
</comment>
<protein>
    <submittedName>
        <fullName evidence="11">M13 family metallopeptidase</fullName>
        <ecNumber evidence="11">3.4.24.-</ecNumber>
    </submittedName>
</protein>
<comment type="caution">
    <text evidence="11">The sequence shown here is derived from an EMBL/GenBank/DDBJ whole genome shotgun (WGS) entry which is preliminary data.</text>
</comment>
<dbReference type="PROSITE" id="PS51257">
    <property type="entry name" value="PROKAR_LIPOPROTEIN"/>
    <property type="match status" value="1"/>
</dbReference>
<proteinExistence type="inferred from homology"/>
<keyword evidence="12" id="KW-1185">Reference proteome</keyword>
<dbReference type="CDD" id="cd08662">
    <property type="entry name" value="M13"/>
    <property type="match status" value="1"/>
</dbReference>
<comment type="cofactor">
    <cofactor evidence="1">
        <name>Zn(2+)</name>
        <dbReference type="ChEBI" id="CHEBI:29105"/>
    </cofactor>
</comment>
<evidence type="ECO:0000256" key="3">
    <source>
        <dbReference type="ARBA" id="ARBA00022670"/>
    </source>
</evidence>
<keyword evidence="8" id="KW-0732">Signal</keyword>
<keyword evidence="6" id="KW-0862">Zinc</keyword>
<feature type="chain" id="PRO_5045177238" evidence="8">
    <location>
        <begin position="20"/>
        <end position="693"/>
    </location>
</feature>
<dbReference type="InterPro" id="IPR000718">
    <property type="entry name" value="Peptidase_M13"/>
</dbReference>
<dbReference type="InterPro" id="IPR008753">
    <property type="entry name" value="Peptidase_M13_N"/>
</dbReference>
<gene>
    <name evidence="11" type="ORF">AAD027_05580</name>
</gene>
<evidence type="ECO:0000256" key="4">
    <source>
        <dbReference type="ARBA" id="ARBA00022723"/>
    </source>
</evidence>
<keyword evidence="4" id="KW-0479">Metal-binding</keyword>
<dbReference type="Pfam" id="PF01431">
    <property type="entry name" value="Peptidase_M13"/>
    <property type="match status" value="1"/>
</dbReference>
<evidence type="ECO:0000313" key="12">
    <source>
        <dbReference type="Proteomes" id="UP001459204"/>
    </source>
</evidence>
<keyword evidence="7" id="KW-0482">Metalloprotease</keyword>
<reference evidence="11 12" key="1">
    <citation type="submission" date="2024-04" db="EMBL/GenBank/DDBJ databases">
        <title>Draft genome sequence of Pseudoxanthomonas putridarboris WD12.</title>
        <authorList>
            <person name="Oh J."/>
        </authorList>
    </citation>
    <scope>NUCLEOTIDE SEQUENCE [LARGE SCALE GENOMIC DNA]</scope>
    <source>
        <strain evidence="11 12">WD12</strain>
    </source>
</reference>
<evidence type="ECO:0000313" key="11">
    <source>
        <dbReference type="EMBL" id="MEL1263845.1"/>
    </source>
</evidence>
<dbReference type="InterPro" id="IPR018497">
    <property type="entry name" value="Peptidase_M13_C"/>
</dbReference>
<dbReference type="EMBL" id="JBBWWT010000002">
    <property type="protein sequence ID" value="MEL1263845.1"/>
    <property type="molecule type" value="Genomic_DNA"/>
</dbReference>
<feature type="domain" description="Peptidase M13 N-terminal" evidence="10">
    <location>
        <begin position="61"/>
        <end position="437"/>
    </location>
</feature>
<feature type="signal peptide" evidence="8">
    <location>
        <begin position="1"/>
        <end position="19"/>
    </location>
</feature>
<dbReference type="InterPro" id="IPR024079">
    <property type="entry name" value="MetalloPept_cat_dom_sf"/>
</dbReference>
<evidence type="ECO:0000256" key="8">
    <source>
        <dbReference type="SAM" id="SignalP"/>
    </source>
</evidence>
<dbReference type="EC" id="3.4.24.-" evidence="11"/>
<organism evidence="11 12">
    <name type="scientific">Pseudoxanthomonas putridarboris</name>
    <dbReference type="NCBI Taxonomy" id="752605"/>
    <lineage>
        <taxon>Bacteria</taxon>
        <taxon>Pseudomonadati</taxon>
        <taxon>Pseudomonadota</taxon>
        <taxon>Gammaproteobacteria</taxon>
        <taxon>Lysobacterales</taxon>
        <taxon>Lysobacteraceae</taxon>
        <taxon>Pseudoxanthomonas</taxon>
    </lineage>
</organism>
<evidence type="ECO:0000259" key="10">
    <source>
        <dbReference type="Pfam" id="PF05649"/>
    </source>
</evidence>
<dbReference type="PROSITE" id="PS51885">
    <property type="entry name" value="NEPRILYSIN"/>
    <property type="match status" value="1"/>
</dbReference>
<dbReference type="Gene3D" id="1.10.1380.10">
    <property type="entry name" value="Neutral endopeptidase , domain2"/>
    <property type="match status" value="1"/>
</dbReference>
<dbReference type="RefSeq" id="WP_341725026.1">
    <property type="nucleotide sequence ID" value="NZ_JBBWWT010000002.1"/>
</dbReference>
<name>A0ABU9IXY0_9GAMM</name>
<keyword evidence="5 11" id="KW-0378">Hydrolase</keyword>
<dbReference type="Pfam" id="PF05649">
    <property type="entry name" value="Peptidase_M13_N"/>
    <property type="match status" value="1"/>
</dbReference>
<dbReference type="InterPro" id="IPR042089">
    <property type="entry name" value="Peptidase_M13_dom_2"/>
</dbReference>